<evidence type="ECO:0000313" key="2">
    <source>
        <dbReference type="Proteomes" id="UP000663868"/>
    </source>
</evidence>
<accession>A0A820R2P6</accession>
<reference evidence="1" key="1">
    <citation type="submission" date="2021-02" db="EMBL/GenBank/DDBJ databases">
        <authorList>
            <person name="Nowell W R."/>
        </authorList>
    </citation>
    <scope>NUCLEOTIDE SEQUENCE</scope>
</reference>
<dbReference type="AlphaFoldDB" id="A0A820R2P6"/>
<comment type="caution">
    <text evidence="1">The sequence shown here is derived from an EMBL/GenBank/DDBJ whole genome shotgun (WGS) entry which is preliminary data.</text>
</comment>
<name>A0A820R2P6_9BILA</name>
<organism evidence="1 2">
    <name type="scientific">Adineta steineri</name>
    <dbReference type="NCBI Taxonomy" id="433720"/>
    <lineage>
        <taxon>Eukaryota</taxon>
        <taxon>Metazoa</taxon>
        <taxon>Spiralia</taxon>
        <taxon>Gnathifera</taxon>
        <taxon>Rotifera</taxon>
        <taxon>Eurotatoria</taxon>
        <taxon>Bdelloidea</taxon>
        <taxon>Adinetida</taxon>
        <taxon>Adinetidae</taxon>
        <taxon>Adineta</taxon>
    </lineage>
</organism>
<dbReference type="EMBL" id="CAJOBB010028233">
    <property type="protein sequence ID" value="CAF4428536.1"/>
    <property type="molecule type" value="Genomic_DNA"/>
</dbReference>
<gene>
    <name evidence="1" type="ORF">KXQ929_LOCUS52640</name>
</gene>
<feature type="non-terminal residue" evidence="1">
    <location>
        <position position="1"/>
    </location>
</feature>
<proteinExistence type="predicted"/>
<protein>
    <submittedName>
        <fullName evidence="1">Uncharacterized protein</fullName>
    </submittedName>
</protein>
<sequence>PTKTILLGADCISTSNDVPLIFVQEPTVIGADEVPIPMDTLPPLDQQLPHEVPRRSAIDAQVPDVMMVSSDEKEYFRVSKKKRNAPNYCWFLNKN</sequence>
<evidence type="ECO:0000313" key="1">
    <source>
        <dbReference type="EMBL" id="CAF4428536.1"/>
    </source>
</evidence>
<dbReference type="Proteomes" id="UP000663868">
    <property type="component" value="Unassembled WGS sequence"/>
</dbReference>